<evidence type="ECO:0000313" key="3">
    <source>
        <dbReference type="Proteomes" id="UP000318542"/>
    </source>
</evidence>
<accession>A0A554X0R2</accession>
<dbReference type="RefSeq" id="WP_143902481.1">
    <property type="nucleotide sequence ID" value="NZ_VJOL01000025.1"/>
</dbReference>
<reference evidence="2 3" key="1">
    <citation type="submission" date="2019-07" db="EMBL/GenBank/DDBJ databases">
        <title>Tepidimonas thermarum AA-1 draft genome.</title>
        <authorList>
            <person name="Da Costa M.S."/>
            <person name="Froufe H.J.C."/>
            <person name="Egas C."/>
            <person name="Albuquerque L."/>
        </authorList>
    </citation>
    <scope>NUCLEOTIDE SEQUENCE [LARGE SCALE GENOMIC DNA]</scope>
    <source>
        <strain evidence="2 3">AA-1</strain>
    </source>
</reference>
<feature type="domain" description="IraD/Gp25-like" evidence="1">
    <location>
        <begin position="15"/>
        <end position="100"/>
    </location>
</feature>
<protein>
    <submittedName>
        <fullName evidence="2">Lysozyme</fullName>
    </submittedName>
</protein>
<keyword evidence="3" id="KW-1185">Reference proteome</keyword>
<organism evidence="2 3">
    <name type="scientific">Tepidimonas thermarum</name>
    <dbReference type="NCBI Taxonomy" id="335431"/>
    <lineage>
        <taxon>Bacteria</taxon>
        <taxon>Pseudomonadati</taxon>
        <taxon>Pseudomonadota</taxon>
        <taxon>Betaproteobacteria</taxon>
        <taxon>Burkholderiales</taxon>
        <taxon>Tepidimonas</taxon>
    </lineage>
</organism>
<dbReference type="SUPFAM" id="SSF160719">
    <property type="entry name" value="gpW/gp25-like"/>
    <property type="match status" value="1"/>
</dbReference>
<proteinExistence type="predicted"/>
<dbReference type="InterPro" id="IPR007048">
    <property type="entry name" value="IraD/Gp25-like"/>
</dbReference>
<dbReference type="Gene3D" id="3.10.450.40">
    <property type="match status" value="1"/>
</dbReference>
<sequence>MNGFNAHTGQPLAGLDHLRQSIADILSTPLNTRVMRRDYGSRLPELIDQPITPRLAVELYAATAEALRRWEPRFKLTRVRLSDARAGWVEITLEGEVRLQGFEGQTVTLSGLSIGGRTSGENP</sequence>
<dbReference type="OrthoDB" id="9802846at2"/>
<gene>
    <name evidence="2" type="ORF">Tther_01490</name>
</gene>
<dbReference type="AlphaFoldDB" id="A0A554X0R2"/>
<evidence type="ECO:0000313" key="2">
    <source>
        <dbReference type="EMBL" id="TSE29441.1"/>
    </source>
</evidence>
<name>A0A554X0R2_9BURK</name>
<dbReference type="Proteomes" id="UP000318542">
    <property type="component" value="Unassembled WGS sequence"/>
</dbReference>
<comment type="caution">
    <text evidence="2">The sequence shown here is derived from an EMBL/GenBank/DDBJ whole genome shotgun (WGS) entry which is preliminary data.</text>
</comment>
<evidence type="ECO:0000259" key="1">
    <source>
        <dbReference type="Pfam" id="PF04965"/>
    </source>
</evidence>
<dbReference type="EMBL" id="VJOL01000025">
    <property type="protein sequence ID" value="TSE29441.1"/>
    <property type="molecule type" value="Genomic_DNA"/>
</dbReference>
<dbReference type="Pfam" id="PF04965">
    <property type="entry name" value="GPW_gp25"/>
    <property type="match status" value="1"/>
</dbReference>